<proteinExistence type="predicted"/>
<dbReference type="Proteomes" id="UP000665561">
    <property type="component" value="Unassembled WGS sequence"/>
</dbReference>
<dbReference type="RefSeq" id="WP_161746737.1">
    <property type="nucleotide sequence ID" value="NZ_JAAAMV010000029.1"/>
</dbReference>
<organism evidence="3 4">
    <name type="scientific">Paenibacillus glycinis</name>
    <dbReference type="NCBI Taxonomy" id="2697035"/>
    <lineage>
        <taxon>Bacteria</taxon>
        <taxon>Bacillati</taxon>
        <taxon>Bacillota</taxon>
        <taxon>Bacilli</taxon>
        <taxon>Bacillales</taxon>
        <taxon>Paenibacillaceae</taxon>
        <taxon>Paenibacillus</taxon>
    </lineage>
</organism>
<accession>A0ABW9XZT9</accession>
<gene>
    <name evidence="3" type="ORF">GT019_27910</name>
</gene>
<feature type="compositionally biased region" description="Polar residues" evidence="1">
    <location>
        <begin position="62"/>
        <end position="78"/>
    </location>
</feature>
<evidence type="ECO:0000313" key="4">
    <source>
        <dbReference type="Proteomes" id="UP000665561"/>
    </source>
</evidence>
<name>A0ABW9XZT9_9BACL</name>
<sequence>MEQIYPLHEDHIKRFCGMPVCVVTHDGQRHVGVLSRCHEGRIMLNERPDSIGTHAGQGGQATSGMQQGKVTNQKSAKQNGVKKKGKPVSGTKAKESVQTQAYYPYDPYGYGDYGYGYGYGGFGFGEALAFDLASIALLFLLI</sequence>
<dbReference type="EMBL" id="JAAAMV010000029">
    <property type="protein sequence ID" value="NBD27717.1"/>
    <property type="molecule type" value="Genomic_DNA"/>
</dbReference>
<feature type="transmembrane region" description="Helical" evidence="2">
    <location>
        <begin position="117"/>
        <end position="141"/>
    </location>
</feature>
<keyword evidence="4" id="KW-1185">Reference proteome</keyword>
<evidence type="ECO:0000313" key="3">
    <source>
        <dbReference type="EMBL" id="NBD27717.1"/>
    </source>
</evidence>
<comment type="caution">
    <text evidence="3">The sequence shown here is derived from an EMBL/GenBank/DDBJ whole genome shotgun (WGS) entry which is preliminary data.</text>
</comment>
<reference evidence="3 4" key="1">
    <citation type="submission" date="2020-01" db="EMBL/GenBank/DDBJ databases">
        <title>Paenibacillus soybeanensis sp. nov. isolated from the nodules of soybean (Glycine max(L.) Merr).</title>
        <authorList>
            <person name="Wang H."/>
        </authorList>
    </citation>
    <scope>NUCLEOTIDE SEQUENCE [LARGE SCALE GENOMIC DNA]</scope>
    <source>
        <strain evidence="3 4">T1</strain>
    </source>
</reference>
<evidence type="ECO:0000256" key="2">
    <source>
        <dbReference type="SAM" id="Phobius"/>
    </source>
</evidence>
<evidence type="ECO:0000256" key="1">
    <source>
        <dbReference type="SAM" id="MobiDB-lite"/>
    </source>
</evidence>
<keyword evidence="2" id="KW-0472">Membrane</keyword>
<keyword evidence="2" id="KW-0812">Transmembrane</keyword>
<feature type="region of interest" description="Disordered" evidence="1">
    <location>
        <begin position="49"/>
        <end position="95"/>
    </location>
</feature>
<keyword evidence="2" id="KW-1133">Transmembrane helix</keyword>
<protein>
    <submittedName>
        <fullName evidence="3">Uncharacterized protein</fullName>
    </submittedName>
</protein>